<comment type="caution">
    <text evidence="2">The sequence shown here is derived from an EMBL/GenBank/DDBJ whole genome shotgun (WGS) entry which is preliminary data.</text>
</comment>
<proteinExistence type="predicted"/>
<dbReference type="Proteomes" id="UP001172155">
    <property type="component" value="Unassembled WGS sequence"/>
</dbReference>
<evidence type="ECO:0000313" key="2">
    <source>
        <dbReference type="EMBL" id="KAK0745951.1"/>
    </source>
</evidence>
<sequence>MSQPTPGQTDVRDRQTSGVRAISEHGARIAASSESRKHRGHISPLLLDGIQGRRRRRETHSAWRHTHTHTHSTYLCIFFSHPQGVDMYNPPHFFFIFFIAIVTRDPGIGNIVLVEVTTVFQCFPNSCKAGSWALTAGFGGGITMWVGRDHISGSANKIEMLNLYARSINTNASSRG</sequence>
<evidence type="ECO:0000256" key="1">
    <source>
        <dbReference type="SAM" id="MobiDB-lite"/>
    </source>
</evidence>
<protein>
    <submittedName>
        <fullName evidence="2">Uncharacterized protein</fullName>
    </submittedName>
</protein>
<dbReference type="AlphaFoldDB" id="A0AA40K4U0"/>
<reference evidence="2" key="1">
    <citation type="submission" date="2023-06" db="EMBL/GenBank/DDBJ databases">
        <title>Genome-scale phylogeny and comparative genomics of the fungal order Sordariales.</title>
        <authorList>
            <consortium name="Lawrence Berkeley National Laboratory"/>
            <person name="Hensen N."/>
            <person name="Bonometti L."/>
            <person name="Westerberg I."/>
            <person name="Brannstrom I.O."/>
            <person name="Guillou S."/>
            <person name="Cros-Aarteil S."/>
            <person name="Calhoun S."/>
            <person name="Haridas S."/>
            <person name="Kuo A."/>
            <person name="Mondo S."/>
            <person name="Pangilinan J."/>
            <person name="Riley R."/>
            <person name="LaButti K."/>
            <person name="Andreopoulos B."/>
            <person name="Lipzen A."/>
            <person name="Chen C."/>
            <person name="Yanf M."/>
            <person name="Daum C."/>
            <person name="Ng V."/>
            <person name="Clum A."/>
            <person name="Steindorff A."/>
            <person name="Ohm R."/>
            <person name="Martin F."/>
            <person name="Silar P."/>
            <person name="Natvig D."/>
            <person name="Lalanne C."/>
            <person name="Gautier V."/>
            <person name="Ament-velasquez S.L."/>
            <person name="Kruys A."/>
            <person name="Hutchinson M.I."/>
            <person name="Powell A.J."/>
            <person name="Barry K."/>
            <person name="Miller A.N."/>
            <person name="Grigoriev I.V."/>
            <person name="Debuchy R."/>
            <person name="Gladieux P."/>
            <person name="Thoren M.H."/>
            <person name="Johannesson H."/>
        </authorList>
    </citation>
    <scope>NUCLEOTIDE SEQUENCE</scope>
    <source>
        <strain evidence="2">SMH3187-1</strain>
    </source>
</reference>
<accession>A0AA40K4U0</accession>
<evidence type="ECO:0000313" key="3">
    <source>
        <dbReference type="Proteomes" id="UP001172155"/>
    </source>
</evidence>
<feature type="region of interest" description="Disordered" evidence="1">
    <location>
        <begin position="1"/>
        <end position="37"/>
    </location>
</feature>
<name>A0AA40K4U0_9PEZI</name>
<organism evidence="2 3">
    <name type="scientific">Schizothecium vesticola</name>
    <dbReference type="NCBI Taxonomy" id="314040"/>
    <lineage>
        <taxon>Eukaryota</taxon>
        <taxon>Fungi</taxon>
        <taxon>Dikarya</taxon>
        <taxon>Ascomycota</taxon>
        <taxon>Pezizomycotina</taxon>
        <taxon>Sordariomycetes</taxon>
        <taxon>Sordariomycetidae</taxon>
        <taxon>Sordariales</taxon>
        <taxon>Schizotheciaceae</taxon>
        <taxon>Schizothecium</taxon>
    </lineage>
</organism>
<keyword evidence="3" id="KW-1185">Reference proteome</keyword>
<gene>
    <name evidence="2" type="ORF">B0T18DRAFT_140333</name>
</gene>
<dbReference type="EMBL" id="JAUKUD010000004">
    <property type="protein sequence ID" value="KAK0745951.1"/>
    <property type="molecule type" value="Genomic_DNA"/>
</dbReference>